<comment type="caution">
    <text evidence="2">The sequence shown here is derived from an EMBL/GenBank/DDBJ whole genome shotgun (WGS) entry which is preliminary data.</text>
</comment>
<keyword evidence="3" id="KW-1185">Reference proteome</keyword>
<proteinExistence type="predicted"/>
<evidence type="ECO:0000313" key="3">
    <source>
        <dbReference type="Proteomes" id="UP000317371"/>
    </source>
</evidence>
<accession>A0A540VA19</accession>
<protein>
    <submittedName>
        <fullName evidence="2">DUF3780 domain-containing protein</fullName>
    </submittedName>
</protein>
<dbReference type="AlphaFoldDB" id="A0A540VA19"/>
<evidence type="ECO:0000313" key="2">
    <source>
        <dbReference type="EMBL" id="TQE93608.1"/>
    </source>
</evidence>
<dbReference type="Pfam" id="PF12635">
    <property type="entry name" value="DUF3780"/>
    <property type="match status" value="1"/>
</dbReference>
<dbReference type="RefSeq" id="WP_141612029.1">
    <property type="nucleotide sequence ID" value="NZ_VIGC02000036.1"/>
</dbReference>
<dbReference type="InterPro" id="IPR024220">
    <property type="entry name" value="DUF3780"/>
</dbReference>
<organism evidence="2 3">
    <name type="scientific">Litorilinea aerophila</name>
    <dbReference type="NCBI Taxonomy" id="1204385"/>
    <lineage>
        <taxon>Bacteria</taxon>
        <taxon>Bacillati</taxon>
        <taxon>Chloroflexota</taxon>
        <taxon>Caldilineae</taxon>
        <taxon>Caldilineales</taxon>
        <taxon>Caldilineaceae</taxon>
        <taxon>Litorilinea</taxon>
    </lineage>
</organism>
<evidence type="ECO:0000256" key="1">
    <source>
        <dbReference type="SAM" id="MobiDB-lite"/>
    </source>
</evidence>
<name>A0A540VA19_9CHLR</name>
<gene>
    <name evidence="2" type="ORF">FKZ61_20475</name>
</gene>
<feature type="compositionally biased region" description="Acidic residues" evidence="1">
    <location>
        <begin position="215"/>
        <end position="237"/>
    </location>
</feature>
<dbReference type="EMBL" id="VIGC01000036">
    <property type="protein sequence ID" value="TQE93608.1"/>
    <property type="molecule type" value="Genomic_DNA"/>
</dbReference>
<feature type="region of interest" description="Disordered" evidence="1">
    <location>
        <begin position="206"/>
        <end position="237"/>
    </location>
</feature>
<dbReference type="Proteomes" id="UP000317371">
    <property type="component" value="Unassembled WGS sequence"/>
</dbReference>
<dbReference type="OrthoDB" id="67865at2"/>
<dbReference type="InParanoid" id="A0A540VA19"/>
<sequence length="237" mass="26896">MSGSTTTVNPWTLVARSFGFDPEESRHHFVVYIPRGAQREIQISEHLSWDERTGSSPVTTGQAPDGQIRAVLARPKWDAIADVVRVEFNRRLKRMGLRTGSWRLGPNLVRREMGKELVLLVWAIEDADPSLIPNAIANWQGLYPEERWWLYTQTAAATGHGLNDRGKGWRKAVRYALTENPVTTDSVARPTMPEFYRRAEAGPQAHFLLERDAPPDDLDADLLEPDPDLTQDEEDDR</sequence>
<reference evidence="2 3" key="1">
    <citation type="submission" date="2019-06" db="EMBL/GenBank/DDBJ databases">
        <title>Genome sequence of Litorilinea aerophila BAA-2444.</title>
        <authorList>
            <person name="Maclea K.S."/>
            <person name="Maurais E.G."/>
            <person name="Iannazzi L.C."/>
        </authorList>
    </citation>
    <scope>NUCLEOTIDE SEQUENCE [LARGE SCALE GENOMIC DNA]</scope>
    <source>
        <strain evidence="2 3">ATCC BAA-2444</strain>
    </source>
</reference>